<dbReference type="AlphaFoldDB" id="B4VUQ0"/>
<gene>
    <name evidence="2" type="ORF">MC7420_3954</name>
</gene>
<feature type="compositionally biased region" description="Basic and acidic residues" evidence="1">
    <location>
        <begin position="18"/>
        <end position="33"/>
    </location>
</feature>
<evidence type="ECO:0000313" key="2">
    <source>
        <dbReference type="EMBL" id="EDX74430.1"/>
    </source>
</evidence>
<name>B4VUQ0_9CYAN</name>
<evidence type="ECO:0000313" key="3">
    <source>
        <dbReference type="Proteomes" id="UP000003835"/>
    </source>
</evidence>
<accession>B4VUQ0</accession>
<dbReference type="EMBL" id="DS989853">
    <property type="protein sequence ID" value="EDX74430.1"/>
    <property type="molecule type" value="Genomic_DNA"/>
</dbReference>
<feature type="compositionally biased region" description="Polar residues" evidence="1">
    <location>
        <begin position="34"/>
        <end position="47"/>
    </location>
</feature>
<protein>
    <submittedName>
        <fullName evidence="2">Uncharacterized protein</fullName>
    </submittedName>
</protein>
<sequence length="47" mass="5259">MLSPASPHPQPLSQAWERGARREQEGSKREARESSSLSPVQQKRSIS</sequence>
<reference evidence="2 3" key="1">
    <citation type="submission" date="2008-07" db="EMBL/GenBank/DDBJ databases">
        <authorList>
            <person name="Tandeau de Marsac N."/>
            <person name="Ferriera S."/>
            <person name="Johnson J."/>
            <person name="Kravitz S."/>
            <person name="Beeson K."/>
            <person name="Sutton G."/>
            <person name="Rogers Y.-H."/>
            <person name="Friedman R."/>
            <person name="Frazier M."/>
            <person name="Venter J.C."/>
        </authorList>
    </citation>
    <scope>NUCLEOTIDE SEQUENCE [LARGE SCALE GENOMIC DNA]</scope>
    <source>
        <strain evidence="2 3">PCC 7420</strain>
    </source>
</reference>
<evidence type="ECO:0000256" key="1">
    <source>
        <dbReference type="SAM" id="MobiDB-lite"/>
    </source>
</evidence>
<dbReference type="HOGENOM" id="CLU_3166750_0_0_3"/>
<feature type="region of interest" description="Disordered" evidence="1">
    <location>
        <begin position="1"/>
        <end position="47"/>
    </location>
</feature>
<keyword evidence="3" id="KW-1185">Reference proteome</keyword>
<dbReference type="Proteomes" id="UP000003835">
    <property type="component" value="Unassembled WGS sequence"/>
</dbReference>
<proteinExistence type="predicted"/>
<organism evidence="2 3">
    <name type="scientific">Coleofasciculus chthonoplastes PCC 7420</name>
    <dbReference type="NCBI Taxonomy" id="118168"/>
    <lineage>
        <taxon>Bacteria</taxon>
        <taxon>Bacillati</taxon>
        <taxon>Cyanobacteriota</taxon>
        <taxon>Cyanophyceae</taxon>
        <taxon>Coleofasciculales</taxon>
        <taxon>Coleofasciculaceae</taxon>
        <taxon>Coleofasciculus</taxon>
    </lineage>
</organism>
<feature type="compositionally biased region" description="Pro residues" evidence="1">
    <location>
        <begin position="1"/>
        <end position="10"/>
    </location>
</feature>